<dbReference type="GO" id="GO:0016020">
    <property type="term" value="C:membrane"/>
    <property type="evidence" value="ECO:0007669"/>
    <property type="project" value="InterPro"/>
</dbReference>
<dbReference type="SUPFAM" id="SSF55874">
    <property type="entry name" value="ATPase domain of HSP90 chaperone/DNA topoisomerase II/histidine kinase"/>
    <property type="match status" value="1"/>
</dbReference>
<reference evidence="7 9" key="4">
    <citation type="submission" date="2023-02" db="EMBL/GenBank/DDBJ databases">
        <title>Comparative genome analysis of Eubacterium limosum species.</title>
        <authorList>
            <person name="Bak J.E."/>
        </authorList>
    </citation>
    <scope>NUCLEOTIDE SEQUENCE [LARGE SCALE GENOMIC DNA]</scope>
    <source>
        <strain evidence="7 9">KGMB01548</strain>
    </source>
</reference>
<dbReference type="PANTHER" id="PTHR34220">
    <property type="entry name" value="SENSOR HISTIDINE KINASE YPDA"/>
    <property type="match status" value="1"/>
</dbReference>
<dbReference type="EMBL" id="CP019962">
    <property type="protein sequence ID" value="ARD65141.1"/>
    <property type="molecule type" value="Genomic_DNA"/>
</dbReference>
<keyword evidence="3 6" id="KW-0808">Transferase</keyword>
<dbReference type="Proteomes" id="UP000192391">
    <property type="component" value="Chromosome"/>
</dbReference>
<dbReference type="RefSeq" id="WP_038352517.1">
    <property type="nucleotide sequence ID" value="NZ_CP019962.1"/>
</dbReference>
<dbReference type="EC" id="2.7.13.3" evidence="2"/>
<proteinExistence type="predicted"/>
<dbReference type="InterPro" id="IPR003594">
    <property type="entry name" value="HATPase_dom"/>
</dbReference>
<dbReference type="Pfam" id="PF02518">
    <property type="entry name" value="HATPase_c"/>
    <property type="match status" value="1"/>
</dbReference>
<dbReference type="AlphaFoldDB" id="A0A0U3FTR4"/>
<reference evidence="8" key="2">
    <citation type="journal article" date="2017" name="Sci. Rep.">
        <title>Determination of the Genome and Primary Transcriptome of Syngas Fermenting Eubacterium limosum ATCC 8486.</title>
        <authorList>
            <person name="Song Y."/>
            <person name="Shin J."/>
            <person name="Jeong Y."/>
            <person name="Jin S."/>
            <person name="Lee J.K."/>
            <person name="Kim D.R."/>
            <person name="Kim S.C."/>
            <person name="Cho S."/>
            <person name="Cho B.K."/>
        </authorList>
    </citation>
    <scope>NUCLEOTIDE SEQUENCE [LARGE SCALE GENOMIC DNA]</scope>
    <source>
        <strain evidence="8">ATCC 8486</strain>
    </source>
</reference>
<dbReference type="PROSITE" id="PS50109">
    <property type="entry name" value="HIS_KIN"/>
    <property type="match status" value="1"/>
</dbReference>
<dbReference type="InterPro" id="IPR018771">
    <property type="entry name" value="PocR_dom"/>
</dbReference>
<dbReference type="KEGG" id="elim:B2M23_06115"/>
<dbReference type="GO" id="GO:0000155">
    <property type="term" value="F:phosphorelay sensor kinase activity"/>
    <property type="evidence" value="ECO:0007669"/>
    <property type="project" value="InterPro"/>
</dbReference>
<name>A0A0U3FTR4_EUBLI</name>
<comment type="catalytic activity">
    <reaction evidence="1">
        <text>ATP + protein L-histidine = ADP + protein N-phospho-L-histidine.</text>
        <dbReference type="EC" id="2.7.13.3"/>
    </reaction>
</comment>
<dbReference type="SMART" id="SM00387">
    <property type="entry name" value="HATPase_c"/>
    <property type="match status" value="1"/>
</dbReference>
<reference evidence="6" key="3">
    <citation type="submission" date="2017-02" db="EMBL/GenBank/DDBJ databases">
        <title>Integrative analysis reveals regulation of autotrophic growth of syngas fermenting bacteria at the translational level.</title>
        <authorList>
            <person name="Song Y."/>
            <person name="Shin J."/>
            <person name="Jeong Y."/>
            <person name="Jin S."/>
            <person name="Kim D.R."/>
            <person name="Kim S.C."/>
            <person name="Cho S."/>
            <person name="Cho B.-K."/>
        </authorList>
    </citation>
    <scope>NUCLEOTIDE SEQUENCE</scope>
    <source>
        <strain evidence="6">ATCC 8486</strain>
    </source>
</reference>
<keyword evidence="4" id="KW-0902">Two-component regulatory system</keyword>
<evidence type="ECO:0000313" key="7">
    <source>
        <dbReference type="EMBL" id="MDE1471981.1"/>
    </source>
</evidence>
<dbReference type="Pfam" id="PF06580">
    <property type="entry name" value="His_kinase"/>
    <property type="match status" value="1"/>
</dbReference>
<reference evidence="6" key="1">
    <citation type="journal article" date="2015" name="Genome Announc.">
        <title>Draft Genome Sequence of Chemolithoautotrophic Acetogenic Butanol-Producing Eubacterium limosum ATCC 8486.</title>
        <authorList>
            <person name="Song Y."/>
            <person name="Cho B.K."/>
        </authorList>
    </citation>
    <scope>NUCLEOTIDE SEQUENCE</scope>
    <source>
        <strain evidence="6">ATCC 8486</strain>
    </source>
</reference>
<sequence>MRVLLKITDIIDVEVLQKIQDSFSDATGFATITVDYKGNPITEYSNFSGYCTKVREDAKCLECCYRSDAHGGIESARSGKPSIYICHGGLVDLAVPIMVKGNYLGAIMSGQVRIDEEGMKKLPLGSVSELTDFSGNPELQKLYDQTLVTTLKQVHAAADLLYTIANYLVEKQMIHIMQEELHNKNLELMEEVKLRSEVEAALKEADLKALQAQINPHFLFNVLNTIGRLALLENAEKTQEMIYAFSDMMRYTLKKENTNIVTLKEEVEHVRNYLSIQKMRLGERLDYSIHIDEDAEEVMCPFMTIQPFVENAINHAIEPHAAGGKVMITGEQDGDIVTVRIIDDGKGIAPELIEKILDGNYDPEAQGNDKNTGIGINNANKRLKYYYGPEFGIKINSEVGKGTEVMIKIPRKALLGRGLNV</sequence>
<evidence type="ECO:0000256" key="2">
    <source>
        <dbReference type="ARBA" id="ARBA00012438"/>
    </source>
</evidence>
<feature type="domain" description="Histidine kinase" evidence="5">
    <location>
        <begin position="214"/>
        <end position="413"/>
    </location>
</feature>
<dbReference type="PANTHER" id="PTHR34220:SF7">
    <property type="entry name" value="SENSOR HISTIDINE KINASE YPDA"/>
    <property type="match status" value="1"/>
</dbReference>
<evidence type="ECO:0000313" key="9">
    <source>
        <dbReference type="Proteomes" id="UP001215087"/>
    </source>
</evidence>
<evidence type="ECO:0000256" key="3">
    <source>
        <dbReference type="ARBA" id="ARBA00022777"/>
    </source>
</evidence>
<dbReference type="InterPro" id="IPR010559">
    <property type="entry name" value="Sig_transdc_His_kin_internal"/>
</dbReference>
<organism evidence="6 8">
    <name type="scientific">Eubacterium limosum</name>
    <dbReference type="NCBI Taxonomy" id="1736"/>
    <lineage>
        <taxon>Bacteria</taxon>
        <taxon>Bacillati</taxon>
        <taxon>Bacillota</taxon>
        <taxon>Clostridia</taxon>
        <taxon>Eubacteriales</taxon>
        <taxon>Eubacteriaceae</taxon>
        <taxon>Eubacterium</taxon>
    </lineage>
</organism>
<keyword evidence="3 6" id="KW-0418">Kinase</keyword>
<evidence type="ECO:0000256" key="4">
    <source>
        <dbReference type="ARBA" id="ARBA00023012"/>
    </source>
</evidence>
<dbReference type="OrthoDB" id="9809348at2"/>
<dbReference type="InterPro" id="IPR004358">
    <property type="entry name" value="Sig_transdc_His_kin-like_C"/>
</dbReference>
<dbReference type="Pfam" id="PF10114">
    <property type="entry name" value="PocR"/>
    <property type="match status" value="1"/>
</dbReference>
<evidence type="ECO:0000313" key="8">
    <source>
        <dbReference type="Proteomes" id="UP000192391"/>
    </source>
</evidence>
<accession>A0A0U3FTR4</accession>
<gene>
    <name evidence="6" type="ORF">B2M23_06115</name>
    <name evidence="7" type="ORF">PTZ04_17115</name>
</gene>
<dbReference type="InterPro" id="IPR036890">
    <property type="entry name" value="HATPase_C_sf"/>
</dbReference>
<dbReference type="Proteomes" id="UP001215087">
    <property type="component" value="Unassembled WGS sequence"/>
</dbReference>
<evidence type="ECO:0000259" key="5">
    <source>
        <dbReference type="PROSITE" id="PS50109"/>
    </source>
</evidence>
<evidence type="ECO:0000313" key="6">
    <source>
        <dbReference type="EMBL" id="ARD65141.1"/>
    </source>
</evidence>
<keyword evidence="9" id="KW-1185">Reference proteome</keyword>
<dbReference type="InterPro" id="IPR050640">
    <property type="entry name" value="Bact_2-comp_sensor_kinase"/>
</dbReference>
<dbReference type="Gene3D" id="3.30.565.10">
    <property type="entry name" value="Histidine kinase-like ATPase, C-terminal domain"/>
    <property type="match status" value="1"/>
</dbReference>
<dbReference type="EMBL" id="JAQSVD010000011">
    <property type="protein sequence ID" value="MDE1471981.1"/>
    <property type="molecule type" value="Genomic_DNA"/>
</dbReference>
<evidence type="ECO:0000256" key="1">
    <source>
        <dbReference type="ARBA" id="ARBA00000085"/>
    </source>
</evidence>
<dbReference type="PRINTS" id="PR00344">
    <property type="entry name" value="BCTRLSENSOR"/>
</dbReference>
<dbReference type="InterPro" id="IPR005467">
    <property type="entry name" value="His_kinase_dom"/>
</dbReference>
<protein>
    <recommendedName>
        <fullName evidence="2">histidine kinase</fullName>
        <ecNumber evidence="2">2.7.13.3</ecNumber>
    </recommendedName>
</protein>